<organism evidence="4 5">
    <name type="scientific">Laspinema palackyanum D2a</name>
    <dbReference type="NCBI Taxonomy" id="2953684"/>
    <lineage>
        <taxon>Bacteria</taxon>
        <taxon>Bacillati</taxon>
        <taxon>Cyanobacteriota</taxon>
        <taxon>Cyanophyceae</taxon>
        <taxon>Oscillatoriophycideae</taxon>
        <taxon>Oscillatoriales</taxon>
        <taxon>Laspinemataceae</taxon>
        <taxon>Laspinema</taxon>
        <taxon>Laspinema palackyanum</taxon>
    </lineage>
</organism>
<gene>
    <name evidence="4" type="ORF">NG799_12445</name>
</gene>
<dbReference type="Gene3D" id="3.40.50.2300">
    <property type="match status" value="1"/>
</dbReference>
<dbReference type="SMART" id="SM00448">
    <property type="entry name" value="REC"/>
    <property type="match status" value="1"/>
</dbReference>
<dbReference type="RefSeq" id="WP_368006749.1">
    <property type="nucleotide sequence ID" value="NZ_JAMXFF010000016.1"/>
</dbReference>
<dbReference type="InterPro" id="IPR050595">
    <property type="entry name" value="Bact_response_regulator"/>
</dbReference>
<evidence type="ECO:0000313" key="5">
    <source>
        <dbReference type="Proteomes" id="UP001525890"/>
    </source>
</evidence>
<keyword evidence="1 2" id="KW-0597">Phosphoprotein</keyword>
<dbReference type="PANTHER" id="PTHR44591">
    <property type="entry name" value="STRESS RESPONSE REGULATOR PROTEIN 1"/>
    <property type="match status" value="1"/>
</dbReference>
<dbReference type="PROSITE" id="PS50110">
    <property type="entry name" value="RESPONSE_REGULATORY"/>
    <property type="match status" value="1"/>
</dbReference>
<name>A0ABT2MQX4_9CYAN</name>
<dbReference type="InterPro" id="IPR011006">
    <property type="entry name" value="CheY-like_superfamily"/>
</dbReference>
<dbReference type="SUPFAM" id="SSF52172">
    <property type="entry name" value="CheY-like"/>
    <property type="match status" value="1"/>
</dbReference>
<dbReference type="EMBL" id="JAMXFF010000016">
    <property type="protein sequence ID" value="MCT7967149.1"/>
    <property type="molecule type" value="Genomic_DNA"/>
</dbReference>
<evidence type="ECO:0000313" key="4">
    <source>
        <dbReference type="EMBL" id="MCT7967149.1"/>
    </source>
</evidence>
<comment type="caution">
    <text evidence="4">The sequence shown here is derived from an EMBL/GenBank/DDBJ whole genome shotgun (WGS) entry which is preliminary data.</text>
</comment>
<keyword evidence="5" id="KW-1185">Reference proteome</keyword>
<feature type="domain" description="Response regulatory" evidence="3">
    <location>
        <begin position="4"/>
        <end position="121"/>
    </location>
</feature>
<proteinExistence type="predicted"/>
<sequence>MNKRILVIDDEDGLREIIQFSLEVVAGWEVFTASSGREGIALAQSERPDAILLDVMMPEMDGPSTFRELKSNAATEQIPTIWLTAKAQIREQKELIELGGAGAILKPFKAENLAHDVRKILQWSE</sequence>
<evidence type="ECO:0000256" key="2">
    <source>
        <dbReference type="PROSITE-ProRule" id="PRU00169"/>
    </source>
</evidence>
<dbReference type="CDD" id="cd17552">
    <property type="entry name" value="REC_RR468-like"/>
    <property type="match status" value="1"/>
</dbReference>
<dbReference type="InterPro" id="IPR001789">
    <property type="entry name" value="Sig_transdc_resp-reg_receiver"/>
</dbReference>
<protein>
    <submittedName>
        <fullName evidence="4">Response regulator</fullName>
    </submittedName>
</protein>
<accession>A0ABT2MQX4</accession>
<dbReference type="Pfam" id="PF00072">
    <property type="entry name" value="Response_reg"/>
    <property type="match status" value="1"/>
</dbReference>
<evidence type="ECO:0000259" key="3">
    <source>
        <dbReference type="PROSITE" id="PS50110"/>
    </source>
</evidence>
<feature type="modified residue" description="4-aspartylphosphate" evidence="2">
    <location>
        <position position="54"/>
    </location>
</feature>
<dbReference type="Proteomes" id="UP001525890">
    <property type="component" value="Unassembled WGS sequence"/>
</dbReference>
<dbReference type="PANTHER" id="PTHR44591:SF22">
    <property type="entry name" value="CHEY SUBFAMILY"/>
    <property type="match status" value="1"/>
</dbReference>
<reference evidence="4 5" key="1">
    <citation type="journal article" date="2022" name="Front. Microbiol.">
        <title>High genomic differentiation and limited gene flow indicate recent cryptic speciation within the genus Laspinema (cyanobacteria).</title>
        <authorList>
            <person name="Stanojkovic A."/>
            <person name="Skoupy S."/>
            <person name="Skaloud P."/>
            <person name="Dvorak P."/>
        </authorList>
    </citation>
    <scope>NUCLEOTIDE SEQUENCE [LARGE SCALE GENOMIC DNA]</scope>
    <source>
        <strain evidence="4 5">D2a</strain>
    </source>
</reference>
<evidence type="ECO:0000256" key="1">
    <source>
        <dbReference type="ARBA" id="ARBA00022553"/>
    </source>
</evidence>